<feature type="region of interest" description="Disordered" evidence="1">
    <location>
        <begin position="140"/>
        <end position="159"/>
    </location>
</feature>
<dbReference type="PANTHER" id="PTHR47163">
    <property type="entry name" value="DDE_TNP_IS1595 DOMAIN-CONTAINING PROTEIN"/>
    <property type="match status" value="1"/>
</dbReference>
<keyword evidence="4" id="KW-1185">Reference proteome</keyword>
<dbReference type="EMBL" id="CP136051">
    <property type="protein sequence ID" value="WOK06607.1"/>
    <property type="molecule type" value="Genomic_DNA"/>
</dbReference>
<dbReference type="Pfam" id="PF12762">
    <property type="entry name" value="DDE_Tnp_IS1595"/>
    <property type="match status" value="1"/>
</dbReference>
<accession>A0ABZ0ISN4</accession>
<protein>
    <submittedName>
        <fullName evidence="3">IS1595 family transposase</fullName>
    </submittedName>
</protein>
<evidence type="ECO:0000259" key="2">
    <source>
        <dbReference type="SMART" id="SM01126"/>
    </source>
</evidence>
<feature type="domain" description="ISXO2-like transposase" evidence="2">
    <location>
        <begin position="124"/>
        <end position="275"/>
    </location>
</feature>
<evidence type="ECO:0000313" key="3">
    <source>
        <dbReference type="EMBL" id="WOK06607.1"/>
    </source>
</evidence>
<evidence type="ECO:0000256" key="1">
    <source>
        <dbReference type="SAM" id="MobiDB-lite"/>
    </source>
</evidence>
<dbReference type="Proteomes" id="UP001302349">
    <property type="component" value="Chromosome"/>
</dbReference>
<proteinExistence type="predicted"/>
<organism evidence="3 4">
    <name type="scientific">Imperialibacter roseus</name>
    <dbReference type="NCBI Taxonomy" id="1324217"/>
    <lineage>
        <taxon>Bacteria</taxon>
        <taxon>Pseudomonadati</taxon>
        <taxon>Bacteroidota</taxon>
        <taxon>Cytophagia</taxon>
        <taxon>Cytophagales</taxon>
        <taxon>Flammeovirgaceae</taxon>
        <taxon>Imperialibacter</taxon>
    </lineage>
</organism>
<dbReference type="RefSeq" id="WP_317489321.1">
    <property type="nucleotide sequence ID" value="NZ_CP136051.1"/>
</dbReference>
<reference evidence="3 4" key="1">
    <citation type="journal article" date="2023" name="Microbiol. Resour. Announc.">
        <title>Complete Genome Sequence of Imperialibacter roseus strain P4T.</title>
        <authorList>
            <person name="Tizabi D.R."/>
            <person name="Bachvaroff T."/>
            <person name="Hill R.T."/>
        </authorList>
    </citation>
    <scope>NUCLEOTIDE SEQUENCE [LARGE SCALE GENOMIC DNA]</scope>
    <source>
        <strain evidence="3 4">P4T</strain>
    </source>
</reference>
<name>A0ABZ0ISN4_9BACT</name>
<sequence>MGNNISTISKTYSTRTQCIAYLEKLRWNGKVISPFTGTDNVTKRKGTIYYHCNDTNKDFSVLHGTIFEGSKYPLPKWFLMIGLILNAKKGIAAKELQRNVGSTYKTAWYVAMRIRCAMIDDCIELNNIVEMDEAYVGGKKRKAPSNHPSISSVNTKRGRGTSKTPIVGIVERNGNVVLKVIEKLTTNNLMSFLKANVNTNTSIVMTDKLPAYKKFEEVVQHLTIDHGKGYAKGIVHVNTIEGFWSIVKNSIKGNYVAISRKYLPFYLVQAQYIYNRRDAKHDLFKEFMLRAVSEQKCLTYYQPKKAVTKIVYRAKKKVKC</sequence>
<dbReference type="InterPro" id="IPR053164">
    <property type="entry name" value="IS1016-like_transposase"/>
</dbReference>
<dbReference type="NCBIfam" id="NF033547">
    <property type="entry name" value="transpos_IS1595"/>
    <property type="match status" value="1"/>
</dbReference>
<dbReference type="InterPro" id="IPR024445">
    <property type="entry name" value="Tnp_ISXO2-like"/>
</dbReference>
<feature type="compositionally biased region" description="Polar residues" evidence="1">
    <location>
        <begin position="146"/>
        <end position="155"/>
    </location>
</feature>
<evidence type="ECO:0000313" key="4">
    <source>
        <dbReference type="Proteomes" id="UP001302349"/>
    </source>
</evidence>
<dbReference type="PANTHER" id="PTHR47163:SF2">
    <property type="entry name" value="SI:DKEY-17M8.2"/>
    <property type="match status" value="1"/>
</dbReference>
<dbReference type="SMART" id="SM01126">
    <property type="entry name" value="DDE_Tnp_IS1595"/>
    <property type="match status" value="1"/>
</dbReference>
<gene>
    <name evidence="3" type="ORF">RT717_26380</name>
</gene>